<reference evidence="2" key="1">
    <citation type="submission" date="2023-10" db="EMBL/GenBank/DDBJ databases">
        <authorList>
            <person name="Chen Y."/>
            <person name="Shah S."/>
            <person name="Dougan E. K."/>
            <person name="Thang M."/>
            <person name="Chan C."/>
        </authorList>
    </citation>
    <scope>NUCLEOTIDE SEQUENCE [LARGE SCALE GENOMIC DNA]</scope>
</reference>
<evidence type="ECO:0000256" key="1">
    <source>
        <dbReference type="SAM" id="MobiDB-lite"/>
    </source>
</evidence>
<comment type="caution">
    <text evidence="2">The sequence shown here is derived from an EMBL/GenBank/DDBJ whole genome shotgun (WGS) entry which is preliminary data.</text>
</comment>
<keyword evidence="3" id="KW-1185">Reference proteome</keyword>
<proteinExistence type="predicted"/>
<feature type="compositionally biased region" description="Basic and acidic residues" evidence="1">
    <location>
        <begin position="212"/>
        <end position="222"/>
    </location>
</feature>
<protein>
    <submittedName>
        <fullName evidence="2">Uncharacterized protein</fullName>
    </submittedName>
</protein>
<gene>
    <name evidence="2" type="ORF">PCOR1329_LOCUS24000</name>
</gene>
<feature type="region of interest" description="Disordered" evidence="1">
    <location>
        <begin position="62"/>
        <end position="143"/>
    </location>
</feature>
<feature type="region of interest" description="Disordered" evidence="1">
    <location>
        <begin position="207"/>
        <end position="226"/>
    </location>
</feature>
<feature type="non-terminal residue" evidence="2">
    <location>
        <position position="1"/>
    </location>
</feature>
<organism evidence="2 3">
    <name type="scientific">Prorocentrum cordatum</name>
    <dbReference type="NCBI Taxonomy" id="2364126"/>
    <lineage>
        <taxon>Eukaryota</taxon>
        <taxon>Sar</taxon>
        <taxon>Alveolata</taxon>
        <taxon>Dinophyceae</taxon>
        <taxon>Prorocentrales</taxon>
        <taxon>Prorocentraceae</taxon>
        <taxon>Prorocentrum</taxon>
    </lineage>
</organism>
<evidence type="ECO:0000313" key="2">
    <source>
        <dbReference type="EMBL" id="CAK0823174.1"/>
    </source>
</evidence>
<name>A0ABN9S146_9DINO</name>
<feature type="compositionally biased region" description="Pro residues" evidence="1">
    <location>
        <begin position="122"/>
        <end position="134"/>
    </location>
</feature>
<accession>A0ABN9S146</accession>
<feature type="compositionally biased region" description="Low complexity" evidence="1">
    <location>
        <begin position="62"/>
        <end position="78"/>
    </location>
</feature>
<sequence>AWAAPAGFGPEAAFIERVSANGLGLEVAPLGDDLPLVPAPPLLASAPPRKVHTLAALTQLHQQAADPGGPPGAASSRSARGRHDPRALGSLLEGPQTARLPPGALGAGQLASGHEEAELTGPAPPAPTPAAPPPPREESWRQPGRSVRLEMDVRQMAPPSAELESLLTRPKRSAAGTGCDSQESRFRVDASNERLPQLLEGLQVCPEAQPSPRRDNVRRVDKGSASSVLGRVRNSLESNYGSLNVAWRHIEAA</sequence>
<feature type="non-terminal residue" evidence="2">
    <location>
        <position position="253"/>
    </location>
</feature>
<dbReference type="Proteomes" id="UP001189429">
    <property type="component" value="Unassembled WGS sequence"/>
</dbReference>
<evidence type="ECO:0000313" key="3">
    <source>
        <dbReference type="Proteomes" id="UP001189429"/>
    </source>
</evidence>
<dbReference type="EMBL" id="CAUYUJ010008205">
    <property type="protein sequence ID" value="CAK0823174.1"/>
    <property type="molecule type" value="Genomic_DNA"/>
</dbReference>
<feature type="region of interest" description="Disordered" evidence="1">
    <location>
        <begin position="157"/>
        <end position="186"/>
    </location>
</feature>